<dbReference type="AlphaFoldDB" id="A0A0D9ZKH6"/>
<reference evidence="2" key="1">
    <citation type="submission" date="2015-04" db="UniProtKB">
        <authorList>
            <consortium name="EnsemblPlants"/>
        </authorList>
    </citation>
    <scope>IDENTIFICATION</scope>
</reference>
<organism evidence="2">
    <name type="scientific">Oryza glumipatula</name>
    <dbReference type="NCBI Taxonomy" id="40148"/>
    <lineage>
        <taxon>Eukaryota</taxon>
        <taxon>Viridiplantae</taxon>
        <taxon>Streptophyta</taxon>
        <taxon>Embryophyta</taxon>
        <taxon>Tracheophyta</taxon>
        <taxon>Spermatophyta</taxon>
        <taxon>Magnoliopsida</taxon>
        <taxon>Liliopsida</taxon>
        <taxon>Poales</taxon>
        <taxon>Poaceae</taxon>
        <taxon>BOP clade</taxon>
        <taxon>Oryzoideae</taxon>
        <taxon>Oryzeae</taxon>
        <taxon>Oryzinae</taxon>
        <taxon>Oryza</taxon>
    </lineage>
</organism>
<dbReference type="Proteomes" id="UP000026961">
    <property type="component" value="Chromosome 4"/>
</dbReference>
<evidence type="ECO:0000313" key="2">
    <source>
        <dbReference type="EnsemblPlants" id="OGLUM04G11580.1"/>
    </source>
</evidence>
<evidence type="ECO:0000256" key="1">
    <source>
        <dbReference type="SAM" id="MobiDB-lite"/>
    </source>
</evidence>
<evidence type="ECO:0000313" key="3">
    <source>
        <dbReference type="Proteomes" id="UP000026961"/>
    </source>
</evidence>
<feature type="region of interest" description="Disordered" evidence="1">
    <location>
        <begin position="58"/>
        <end position="92"/>
    </location>
</feature>
<accession>A0A0D9ZKH6</accession>
<feature type="region of interest" description="Disordered" evidence="1">
    <location>
        <begin position="200"/>
        <end position="229"/>
    </location>
</feature>
<dbReference type="HOGENOM" id="CLU_1063051_0_0_1"/>
<protein>
    <submittedName>
        <fullName evidence="2">Uncharacterized protein</fullName>
    </submittedName>
</protein>
<name>A0A0D9ZKH6_9ORYZ</name>
<dbReference type="PANTHER" id="PTHR34120:SF3">
    <property type="entry name" value="OS04G0412700 PROTEIN"/>
    <property type="match status" value="1"/>
</dbReference>
<feature type="compositionally biased region" description="Low complexity" evidence="1">
    <location>
        <begin position="64"/>
        <end position="76"/>
    </location>
</feature>
<dbReference type="EnsemblPlants" id="OGLUM04G11580.1">
    <property type="protein sequence ID" value="OGLUM04G11580.1"/>
    <property type="gene ID" value="OGLUM04G11580"/>
</dbReference>
<sequence length="261" mass="26492">MPQINLESLFCGGGEAGSRVACETIALPGCSDAPAESRCVRIGDGAVWAELAGGAVLERDGSTKGSSNPKAAAASGKGKKGGPRPSSAESRRLPVTGKAAVVICGLPAGKMVAQKKRRSPCLGRGWRRAPAAAGARVFASEAVETDPGSPKVSCFGAVRSERSPATAAAAPAPPVEDEERNGGCWASVAATLRHLCRSSSNPLEGELETNEWKATATSSPTVAALSPPRPVAVGLGEMKRLASRRWPETMAVAGQGPVSAA</sequence>
<keyword evidence="3" id="KW-1185">Reference proteome</keyword>
<dbReference type="PANTHER" id="PTHR34120">
    <property type="entry name" value="EXPRESSED PROTEIN"/>
    <property type="match status" value="1"/>
</dbReference>
<proteinExistence type="predicted"/>
<dbReference type="Gramene" id="OGLUM04G11580.1">
    <property type="protein sequence ID" value="OGLUM04G11580.1"/>
    <property type="gene ID" value="OGLUM04G11580"/>
</dbReference>
<reference evidence="2" key="2">
    <citation type="submission" date="2018-05" db="EMBL/GenBank/DDBJ databases">
        <title>OgluRS3 (Oryza glumaepatula Reference Sequence Version 3).</title>
        <authorList>
            <person name="Zhang J."/>
            <person name="Kudrna D."/>
            <person name="Lee S."/>
            <person name="Talag J."/>
            <person name="Welchert J."/>
            <person name="Wing R.A."/>
        </authorList>
    </citation>
    <scope>NUCLEOTIDE SEQUENCE [LARGE SCALE GENOMIC DNA]</scope>
</reference>
<dbReference type="eggNOG" id="ENOG502R527">
    <property type="taxonomic scope" value="Eukaryota"/>
</dbReference>